<feature type="compositionally biased region" description="Acidic residues" evidence="1">
    <location>
        <begin position="57"/>
        <end position="68"/>
    </location>
</feature>
<feature type="region of interest" description="Disordered" evidence="1">
    <location>
        <begin position="1"/>
        <end position="68"/>
    </location>
</feature>
<evidence type="ECO:0000313" key="2">
    <source>
        <dbReference type="EMBL" id="KAE9963338.1"/>
    </source>
</evidence>
<dbReference type="Proteomes" id="UP000490939">
    <property type="component" value="Unassembled WGS sequence"/>
</dbReference>
<sequence length="221" mass="24080">MGKYSKVEKEKRKVKRDSRVPEEVSEDEDKDSKEEQDSSTSEEESDEEKIEEASERVDEEEVTAEEADRDIFTNVAAILAKAVPTKLASTPAKLVSTPVKSAKTPRSKRVGTKILDISSDGSGKAPISKRKLAVAISSEGTPSKSSRLAKKTKLDSSSNEELVKTLVKSKVANIIFRDTTDEEMSPTIKAARNLFNDTDEEAPAATEEVIAAESSIGSEEE</sequence>
<organism evidence="2 3">
    <name type="scientific">Venturia inaequalis</name>
    <name type="common">Apple scab fungus</name>
    <dbReference type="NCBI Taxonomy" id="5025"/>
    <lineage>
        <taxon>Eukaryota</taxon>
        <taxon>Fungi</taxon>
        <taxon>Dikarya</taxon>
        <taxon>Ascomycota</taxon>
        <taxon>Pezizomycotina</taxon>
        <taxon>Dothideomycetes</taxon>
        <taxon>Pleosporomycetidae</taxon>
        <taxon>Venturiales</taxon>
        <taxon>Venturiaceae</taxon>
        <taxon>Venturia</taxon>
    </lineage>
</organism>
<accession>A0A8H3YKS6</accession>
<reference evidence="2 3" key="1">
    <citation type="submission" date="2019-07" db="EMBL/GenBank/DDBJ databases">
        <title>Venturia inaequalis Genome Resource.</title>
        <authorList>
            <person name="Lichtner F.J."/>
        </authorList>
    </citation>
    <scope>NUCLEOTIDE SEQUENCE [LARGE SCALE GENOMIC DNA]</scope>
    <source>
        <strain evidence="2 3">DMI_063113</strain>
    </source>
</reference>
<feature type="region of interest" description="Disordered" evidence="1">
    <location>
        <begin position="95"/>
        <end position="154"/>
    </location>
</feature>
<evidence type="ECO:0000313" key="3">
    <source>
        <dbReference type="Proteomes" id="UP000490939"/>
    </source>
</evidence>
<comment type="caution">
    <text evidence="2">The sequence shown here is derived from an EMBL/GenBank/DDBJ whole genome shotgun (WGS) entry which is preliminary data.</text>
</comment>
<protein>
    <submittedName>
        <fullName evidence="2">Uncharacterized protein</fullName>
    </submittedName>
</protein>
<proteinExistence type="predicted"/>
<gene>
    <name evidence="2" type="ORF">EG327_001544</name>
</gene>
<keyword evidence="3" id="KW-1185">Reference proteome</keyword>
<feature type="region of interest" description="Disordered" evidence="1">
    <location>
        <begin position="197"/>
        <end position="221"/>
    </location>
</feature>
<feature type="compositionally biased region" description="Acidic residues" evidence="1">
    <location>
        <begin position="40"/>
        <end position="50"/>
    </location>
</feature>
<dbReference type="EMBL" id="WNWR01001411">
    <property type="protein sequence ID" value="KAE9963338.1"/>
    <property type="molecule type" value="Genomic_DNA"/>
</dbReference>
<name>A0A8H3YKS6_VENIN</name>
<feature type="compositionally biased region" description="Basic and acidic residues" evidence="1">
    <location>
        <begin position="1"/>
        <end position="22"/>
    </location>
</feature>
<dbReference type="AlphaFoldDB" id="A0A8H3YKS6"/>
<evidence type="ECO:0000256" key="1">
    <source>
        <dbReference type="SAM" id="MobiDB-lite"/>
    </source>
</evidence>
<feature type="compositionally biased region" description="Low complexity" evidence="1">
    <location>
        <begin position="203"/>
        <end position="221"/>
    </location>
</feature>